<keyword evidence="2" id="KW-0479">Metal-binding</keyword>
<comment type="subcellular location">
    <subcellularLocation>
        <location evidence="1">Nucleus</location>
    </subcellularLocation>
</comment>
<gene>
    <name evidence="10" type="ORF">ODALV1_LOCUS22264</name>
</gene>
<dbReference type="EMBL" id="CAXLJM020000075">
    <property type="protein sequence ID" value="CAL8128495.1"/>
    <property type="molecule type" value="Genomic_DNA"/>
</dbReference>
<accession>A0ABP1RHJ8</accession>
<dbReference type="Gene3D" id="3.30.160.60">
    <property type="entry name" value="Classic Zinc Finger"/>
    <property type="match status" value="2"/>
</dbReference>
<keyword evidence="3" id="KW-0677">Repeat</keyword>
<name>A0ABP1RHJ8_9HEXA</name>
<comment type="similarity">
    <text evidence="7">Belongs to the snail C2H2-type zinc-finger protein family.</text>
</comment>
<dbReference type="PANTHER" id="PTHR24388:SF54">
    <property type="entry name" value="PROTEIN ESCARGOT"/>
    <property type="match status" value="1"/>
</dbReference>
<dbReference type="SUPFAM" id="SSF57667">
    <property type="entry name" value="beta-beta-alpha zinc fingers"/>
    <property type="match status" value="2"/>
</dbReference>
<dbReference type="SMART" id="SM00355">
    <property type="entry name" value="ZnF_C2H2"/>
    <property type="match status" value="4"/>
</dbReference>
<evidence type="ECO:0000256" key="7">
    <source>
        <dbReference type="ARBA" id="ARBA00037948"/>
    </source>
</evidence>
<reference evidence="10 11" key="1">
    <citation type="submission" date="2024-08" db="EMBL/GenBank/DDBJ databases">
        <authorList>
            <person name="Cucini C."/>
            <person name="Frati F."/>
        </authorList>
    </citation>
    <scope>NUCLEOTIDE SEQUENCE [LARGE SCALE GENOMIC DNA]</scope>
</reference>
<keyword evidence="6" id="KW-0539">Nucleus</keyword>
<dbReference type="Proteomes" id="UP001642540">
    <property type="component" value="Unassembled WGS sequence"/>
</dbReference>
<evidence type="ECO:0000256" key="8">
    <source>
        <dbReference type="PROSITE-ProRule" id="PRU00042"/>
    </source>
</evidence>
<dbReference type="InterPro" id="IPR036236">
    <property type="entry name" value="Znf_C2H2_sf"/>
</dbReference>
<dbReference type="Pfam" id="PF00096">
    <property type="entry name" value="zf-C2H2"/>
    <property type="match status" value="2"/>
</dbReference>
<feature type="domain" description="C2H2-type" evidence="9">
    <location>
        <begin position="91"/>
        <end position="116"/>
    </location>
</feature>
<feature type="domain" description="C2H2-type" evidence="9">
    <location>
        <begin position="31"/>
        <end position="58"/>
    </location>
</feature>
<proteinExistence type="inferred from homology"/>
<keyword evidence="5" id="KW-0862">Zinc</keyword>
<evidence type="ECO:0000256" key="2">
    <source>
        <dbReference type="ARBA" id="ARBA00022723"/>
    </source>
</evidence>
<feature type="domain" description="C2H2-type" evidence="9">
    <location>
        <begin position="59"/>
        <end position="87"/>
    </location>
</feature>
<evidence type="ECO:0000259" key="9">
    <source>
        <dbReference type="PROSITE" id="PS50157"/>
    </source>
</evidence>
<evidence type="ECO:0000256" key="3">
    <source>
        <dbReference type="ARBA" id="ARBA00022737"/>
    </source>
</evidence>
<protein>
    <recommendedName>
        <fullName evidence="9">C2H2-type domain-containing protein</fullName>
    </recommendedName>
</protein>
<keyword evidence="11" id="KW-1185">Reference proteome</keyword>
<evidence type="ECO:0000256" key="6">
    <source>
        <dbReference type="ARBA" id="ARBA00023242"/>
    </source>
</evidence>
<evidence type="ECO:0000256" key="5">
    <source>
        <dbReference type="ARBA" id="ARBA00022833"/>
    </source>
</evidence>
<evidence type="ECO:0000256" key="4">
    <source>
        <dbReference type="ARBA" id="ARBA00022771"/>
    </source>
</evidence>
<dbReference type="InterPro" id="IPR050527">
    <property type="entry name" value="Snail/Krueppel_Znf"/>
</dbReference>
<evidence type="ECO:0000313" key="11">
    <source>
        <dbReference type="Proteomes" id="UP001642540"/>
    </source>
</evidence>
<feature type="non-terminal residue" evidence="10">
    <location>
        <position position="116"/>
    </location>
</feature>
<comment type="caution">
    <text evidence="10">The sequence shown here is derived from an EMBL/GenBank/DDBJ whole genome shotgun (WGS) entry which is preliminary data.</text>
</comment>
<keyword evidence="4 8" id="KW-0863">Zinc-finger</keyword>
<evidence type="ECO:0000313" key="10">
    <source>
        <dbReference type="EMBL" id="CAL8128495.1"/>
    </source>
</evidence>
<sequence>MNKNCEEKFGTEVELKSHVEQSHILESGKQHLCKLCGKEFTRQGSLTLHKSVHTKEKPHKCHVCSQAFPQKSSLKGHLAVVHGERKEQEYFKCDQPNCEAKFKCRSYMVTHLRKLH</sequence>
<dbReference type="PROSITE" id="PS50157">
    <property type="entry name" value="ZINC_FINGER_C2H2_2"/>
    <property type="match status" value="3"/>
</dbReference>
<dbReference type="InterPro" id="IPR013087">
    <property type="entry name" value="Znf_C2H2_type"/>
</dbReference>
<evidence type="ECO:0000256" key="1">
    <source>
        <dbReference type="ARBA" id="ARBA00004123"/>
    </source>
</evidence>
<dbReference type="PROSITE" id="PS00028">
    <property type="entry name" value="ZINC_FINGER_C2H2_1"/>
    <property type="match status" value="3"/>
</dbReference>
<dbReference type="PANTHER" id="PTHR24388">
    <property type="entry name" value="ZINC FINGER PROTEIN"/>
    <property type="match status" value="1"/>
</dbReference>
<organism evidence="10 11">
    <name type="scientific">Orchesella dallaii</name>
    <dbReference type="NCBI Taxonomy" id="48710"/>
    <lineage>
        <taxon>Eukaryota</taxon>
        <taxon>Metazoa</taxon>
        <taxon>Ecdysozoa</taxon>
        <taxon>Arthropoda</taxon>
        <taxon>Hexapoda</taxon>
        <taxon>Collembola</taxon>
        <taxon>Entomobryomorpha</taxon>
        <taxon>Entomobryoidea</taxon>
        <taxon>Orchesellidae</taxon>
        <taxon>Orchesellinae</taxon>
        <taxon>Orchesella</taxon>
    </lineage>
</organism>